<sequence>MQREEVCVEIGPLTVRLLQRPPQVPPTVDDAGAAGGGPPDLAVRPASQGAGEPESAVLPVSDCLLGWELWPAASTLALYLASPEGRQLLHAAERVVELGAGLGLPGIVAAALGAAHVTLTDLPQALPLAAANARLNGVAGTCTAAPLDWGEVARLARVRVGDGSAAAQAGAAQPGPGAPGAAERSGEAGGAKGKQVAVAQDETGVGAGPQAGAGAGGSPRQPPPRPAQAQQGQPPQLCQHVGAYDLVLAADVVYVSALAPLLADTISAVCRRPPQASSPAAGQQQVSVGQHKGGAAAAGAGGAAAWAAGPHAPHDGAASGGNVERGRCGGSGGDGRDATVLVAHTTRKSVWLDRSTGEVRTDETDEPWERFLGCMRKHGFRWQRVEVDGRRCEESFVGVFARGA</sequence>
<feature type="region of interest" description="Disordered" evidence="1">
    <location>
        <begin position="272"/>
        <end position="337"/>
    </location>
</feature>
<gene>
    <name evidence="2" type="ORF">CHLRE_16g670900v5</name>
</gene>
<name>A0A2K3CUH8_CHLRE</name>
<dbReference type="OrthoDB" id="413520at2759"/>
<dbReference type="Gramene" id="PNW71938">
    <property type="protein sequence ID" value="PNW71938"/>
    <property type="gene ID" value="CHLRE_16g670900v5"/>
</dbReference>
<dbReference type="InterPro" id="IPR029063">
    <property type="entry name" value="SAM-dependent_MTases_sf"/>
</dbReference>
<organism evidence="2 3">
    <name type="scientific">Chlamydomonas reinhardtii</name>
    <name type="common">Chlamydomonas smithii</name>
    <dbReference type="NCBI Taxonomy" id="3055"/>
    <lineage>
        <taxon>Eukaryota</taxon>
        <taxon>Viridiplantae</taxon>
        <taxon>Chlorophyta</taxon>
        <taxon>core chlorophytes</taxon>
        <taxon>Chlorophyceae</taxon>
        <taxon>CS clade</taxon>
        <taxon>Chlamydomonadales</taxon>
        <taxon>Chlamydomonadaceae</taxon>
        <taxon>Chlamydomonas</taxon>
    </lineage>
</organism>
<dbReference type="InterPro" id="IPR019410">
    <property type="entry name" value="Methyltransf_16"/>
</dbReference>
<proteinExistence type="predicted"/>
<dbReference type="SUPFAM" id="SSF53335">
    <property type="entry name" value="S-adenosyl-L-methionine-dependent methyltransferases"/>
    <property type="match status" value="1"/>
</dbReference>
<feature type="compositionally biased region" description="Low complexity" evidence="1">
    <location>
        <begin position="273"/>
        <end position="322"/>
    </location>
</feature>
<protein>
    <submittedName>
        <fullName evidence="2">Uncharacterized protein</fullName>
    </submittedName>
</protein>
<accession>A0A2K3CUH8</accession>
<dbReference type="Pfam" id="PF10294">
    <property type="entry name" value="Methyltransf_16"/>
    <property type="match status" value="1"/>
</dbReference>
<feature type="region of interest" description="Disordered" evidence="1">
    <location>
        <begin position="167"/>
        <end position="235"/>
    </location>
</feature>
<dbReference type="EMBL" id="CM008977">
    <property type="protein sequence ID" value="PNW71938.1"/>
    <property type="molecule type" value="Genomic_DNA"/>
</dbReference>
<dbReference type="PANTHER" id="PTHR14614:SF132">
    <property type="entry name" value="PROTEIN-LYSINE METHYLTRANSFERASE C42C1.13"/>
    <property type="match status" value="1"/>
</dbReference>
<dbReference type="STRING" id="3055.A0A2K3CUH8"/>
<evidence type="ECO:0000313" key="2">
    <source>
        <dbReference type="EMBL" id="PNW71938.1"/>
    </source>
</evidence>
<evidence type="ECO:0000313" key="3">
    <source>
        <dbReference type="Proteomes" id="UP000006906"/>
    </source>
</evidence>
<feature type="region of interest" description="Disordered" evidence="1">
    <location>
        <begin position="21"/>
        <end position="54"/>
    </location>
</feature>
<dbReference type="GO" id="GO:0008276">
    <property type="term" value="F:protein methyltransferase activity"/>
    <property type="evidence" value="ECO:0000318"/>
    <property type="project" value="GO_Central"/>
</dbReference>
<feature type="compositionally biased region" description="Low complexity" evidence="1">
    <location>
        <begin position="167"/>
        <end position="183"/>
    </location>
</feature>
<dbReference type="GeneID" id="66056639"/>
<dbReference type="KEGG" id="cre:CHLRE_16g670900v5"/>
<dbReference type="AlphaFoldDB" id="A0A2K3CUH8"/>
<dbReference type="Proteomes" id="UP000006906">
    <property type="component" value="Chromosome 16"/>
</dbReference>
<feature type="compositionally biased region" description="Gly residues" evidence="1">
    <location>
        <begin position="205"/>
        <end position="217"/>
    </location>
</feature>
<reference evidence="2 3" key="1">
    <citation type="journal article" date="2007" name="Science">
        <title>The Chlamydomonas genome reveals the evolution of key animal and plant functions.</title>
        <authorList>
            <person name="Merchant S.S."/>
            <person name="Prochnik S.E."/>
            <person name="Vallon O."/>
            <person name="Harris E.H."/>
            <person name="Karpowicz S.J."/>
            <person name="Witman G.B."/>
            <person name="Terry A."/>
            <person name="Salamov A."/>
            <person name="Fritz-Laylin L.K."/>
            <person name="Marechal-Drouard L."/>
            <person name="Marshall W.F."/>
            <person name="Qu L.H."/>
            <person name="Nelson D.R."/>
            <person name="Sanderfoot A.A."/>
            <person name="Spalding M.H."/>
            <person name="Kapitonov V.V."/>
            <person name="Ren Q."/>
            <person name="Ferris P."/>
            <person name="Lindquist E."/>
            <person name="Shapiro H."/>
            <person name="Lucas S.M."/>
            <person name="Grimwood J."/>
            <person name="Schmutz J."/>
            <person name="Cardol P."/>
            <person name="Cerutti H."/>
            <person name="Chanfreau G."/>
            <person name="Chen C.L."/>
            <person name="Cognat V."/>
            <person name="Croft M.T."/>
            <person name="Dent R."/>
            <person name="Dutcher S."/>
            <person name="Fernandez E."/>
            <person name="Fukuzawa H."/>
            <person name="Gonzalez-Ballester D."/>
            <person name="Gonzalez-Halphen D."/>
            <person name="Hallmann A."/>
            <person name="Hanikenne M."/>
            <person name="Hippler M."/>
            <person name="Inwood W."/>
            <person name="Jabbari K."/>
            <person name="Kalanon M."/>
            <person name="Kuras R."/>
            <person name="Lefebvre P.A."/>
            <person name="Lemaire S.D."/>
            <person name="Lobanov A.V."/>
            <person name="Lohr M."/>
            <person name="Manuell A."/>
            <person name="Meier I."/>
            <person name="Mets L."/>
            <person name="Mittag M."/>
            <person name="Mittelmeier T."/>
            <person name="Moroney J.V."/>
            <person name="Moseley J."/>
            <person name="Napoli C."/>
            <person name="Nedelcu A.M."/>
            <person name="Niyogi K."/>
            <person name="Novoselov S.V."/>
            <person name="Paulsen I.T."/>
            <person name="Pazour G."/>
            <person name="Purton S."/>
            <person name="Ral J.P."/>
            <person name="Riano-Pachon D.M."/>
            <person name="Riekhof W."/>
            <person name="Rymarquis L."/>
            <person name="Schroda M."/>
            <person name="Stern D."/>
            <person name="Umen J."/>
            <person name="Willows R."/>
            <person name="Wilson N."/>
            <person name="Zimmer S.L."/>
            <person name="Allmer J."/>
            <person name="Balk J."/>
            <person name="Bisova K."/>
            <person name="Chen C.J."/>
            <person name="Elias M."/>
            <person name="Gendler K."/>
            <person name="Hauser C."/>
            <person name="Lamb M.R."/>
            <person name="Ledford H."/>
            <person name="Long J.C."/>
            <person name="Minagawa J."/>
            <person name="Page M.D."/>
            <person name="Pan J."/>
            <person name="Pootakham W."/>
            <person name="Roje S."/>
            <person name="Rose A."/>
            <person name="Stahlberg E."/>
            <person name="Terauchi A.M."/>
            <person name="Yang P."/>
            <person name="Ball S."/>
            <person name="Bowler C."/>
            <person name="Dieckmann C.L."/>
            <person name="Gladyshev V.N."/>
            <person name="Green P."/>
            <person name="Jorgensen R."/>
            <person name="Mayfield S."/>
            <person name="Mueller-Roeber B."/>
            <person name="Rajamani S."/>
            <person name="Sayre R.T."/>
            <person name="Brokstein P."/>
            <person name="Dubchak I."/>
            <person name="Goodstein D."/>
            <person name="Hornick L."/>
            <person name="Huang Y.W."/>
            <person name="Jhaveri J."/>
            <person name="Luo Y."/>
            <person name="Martinez D."/>
            <person name="Ngau W.C."/>
            <person name="Otillar B."/>
            <person name="Poliakov A."/>
            <person name="Porter A."/>
            <person name="Szajkowski L."/>
            <person name="Werner G."/>
            <person name="Zhou K."/>
            <person name="Grigoriev I.V."/>
            <person name="Rokhsar D.S."/>
            <person name="Grossman A.R."/>
        </authorList>
    </citation>
    <scope>NUCLEOTIDE SEQUENCE [LARGE SCALE GENOMIC DNA]</scope>
    <source>
        <strain evidence="3">CC-503</strain>
    </source>
</reference>
<keyword evidence="3" id="KW-1185">Reference proteome</keyword>
<dbReference type="InParanoid" id="A0A2K3CUH8"/>
<dbReference type="PANTHER" id="PTHR14614">
    <property type="entry name" value="HEPATOCELLULAR CARCINOMA-ASSOCIATED ANTIGEN"/>
    <property type="match status" value="1"/>
</dbReference>
<evidence type="ECO:0000256" key="1">
    <source>
        <dbReference type="SAM" id="MobiDB-lite"/>
    </source>
</evidence>
<dbReference type="RefSeq" id="XP_042915867.1">
    <property type="nucleotide sequence ID" value="XM_043071160.1"/>
</dbReference>
<dbReference type="Gene3D" id="3.40.50.150">
    <property type="entry name" value="Vaccinia Virus protein VP39"/>
    <property type="match status" value="1"/>
</dbReference>